<protein>
    <recommendedName>
        <fullName evidence="3">Heparinase II/III-like protein</fullName>
    </recommendedName>
</protein>
<evidence type="ECO:0000313" key="1">
    <source>
        <dbReference type="EMBL" id="SEO97877.1"/>
    </source>
</evidence>
<evidence type="ECO:0000313" key="2">
    <source>
        <dbReference type="Proteomes" id="UP000199657"/>
    </source>
</evidence>
<proteinExistence type="predicted"/>
<accession>A0A1H8U481</accession>
<dbReference type="OrthoDB" id="9177691at2"/>
<sequence>MDAELANEHGRLIALAEEVANGLARLDHGTGRLPDPVTGAASPPDHYGHTFTSLALARQGHQDWDAPLCHWLAQPAGRRGHAPFNRLALYLLHGWLQGSGNASDALALVESAGRDCVEPARYASNNWVMLAAAMDVLDAPTNARADAAAARVTELASQWTTAAGAFIDLPRKPVGSRGATPLAYHHKYLLCLWLARRMRPSAALDRLLARGLNWLGVALDETGGYCGGFGRSTHALFGDTALLVVLAGVARETEDPGTRSRITGIIRAIRQRLEAQRRDDGLLWLTPARCSGADGGWDGYMFLTVYNAWFAGLTLAMQDAPAVAPFREVVDFGVDHDPEAGLASVNGPRGTALVSIRGQPPQGFSRTQAECRYVAGQLYHLGCAGQPLVPPGARVSADTLLATPWLATWTPVVEAGGLLYGCGDWQTSRCQRDGERLIVTGAGQPTALVSPQERGARRILAALDWRFLGGRLARRKGQSPAALIGHEWAWAMSVDLGAGQVVITWTLTGRAGSDARCLSLFPAPVLDHAAASWSQRVPKGEWPEPEPMPDAIPSALGWWRGMRHRPVPWPAETTVVEWTLAF</sequence>
<evidence type="ECO:0008006" key="3">
    <source>
        <dbReference type="Google" id="ProtNLM"/>
    </source>
</evidence>
<dbReference type="Proteomes" id="UP000199657">
    <property type="component" value="Unassembled WGS sequence"/>
</dbReference>
<dbReference type="AlphaFoldDB" id="A0A1H8U481"/>
<name>A0A1H8U481_9GAMM</name>
<dbReference type="EMBL" id="FOEG01000005">
    <property type="protein sequence ID" value="SEO97877.1"/>
    <property type="molecule type" value="Genomic_DNA"/>
</dbReference>
<dbReference type="RefSeq" id="WP_091644493.1">
    <property type="nucleotide sequence ID" value="NZ_FOEG01000005.1"/>
</dbReference>
<keyword evidence="2" id="KW-1185">Reference proteome</keyword>
<reference evidence="1 2" key="1">
    <citation type="submission" date="2016-10" db="EMBL/GenBank/DDBJ databases">
        <authorList>
            <person name="de Groot N.N."/>
        </authorList>
    </citation>
    <scope>NUCLEOTIDE SEQUENCE [LARGE SCALE GENOMIC DNA]</scope>
    <source>
        <strain evidence="1 2">CGMCC 1.6291</strain>
    </source>
</reference>
<gene>
    <name evidence="1" type="ORF">SAMN04488052_105160</name>
</gene>
<dbReference type="STRING" id="406100.SAMN04488052_105160"/>
<organism evidence="1 2">
    <name type="scientific">Aquisalimonas asiatica</name>
    <dbReference type="NCBI Taxonomy" id="406100"/>
    <lineage>
        <taxon>Bacteria</taxon>
        <taxon>Pseudomonadati</taxon>
        <taxon>Pseudomonadota</taxon>
        <taxon>Gammaproteobacteria</taxon>
        <taxon>Chromatiales</taxon>
        <taxon>Ectothiorhodospiraceae</taxon>
        <taxon>Aquisalimonas</taxon>
    </lineage>
</organism>